<evidence type="ECO:0000313" key="1">
    <source>
        <dbReference type="EMBL" id="SVD07839.1"/>
    </source>
</evidence>
<protein>
    <submittedName>
        <fullName evidence="1">Uncharacterized protein</fullName>
    </submittedName>
</protein>
<dbReference type="AlphaFoldDB" id="A0A382SD97"/>
<organism evidence="1">
    <name type="scientific">marine metagenome</name>
    <dbReference type="NCBI Taxonomy" id="408172"/>
    <lineage>
        <taxon>unclassified sequences</taxon>
        <taxon>metagenomes</taxon>
        <taxon>ecological metagenomes</taxon>
    </lineage>
</organism>
<dbReference type="EMBL" id="UINC01128227">
    <property type="protein sequence ID" value="SVD07839.1"/>
    <property type="molecule type" value="Genomic_DNA"/>
</dbReference>
<accession>A0A382SD97</accession>
<name>A0A382SD97_9ZZZZ</name>
<sequence>MNIEAITQQGQTIAVYKEIESSRLMEAMEIEEADRIKQIDEAQEFNALMDAEVMINQGGFFDLYV</sequence>
<proteinExistence type="predicted"/>
<reference evidence="1" key="1">
    <citation type="submission" date="2018-05" db="EMBL/GenBank/DDBJ databases">
        <authorList>
            <person name="Lanie J.A."/>
            <person name="Ng W.-L."/>
            <person name="Kazmierczak K.M."/>
            <person name="Andrzejewski T.M."/>
            <person name="Davidsen T.M."/>
            <person name="Wayne K.J."/>
            <person name="Tettelin H."/>
            <person name="Glass J.I."/>
            <person name="Rusch D."/>
            <person name="Podicherti R."/>
            <person name="Tsui H.-C.T."/>
            <person name="Winkler M.E."/>
        </authorList>
    </citation>
    <scope>NUCLEOTIDE SEQUENCE</scope>
</reference>
<gene>
    <name evidence="1" type="ORF">METZ01_LOCUS360693</name>
</gene>